<organism evidence="4 5">
    <name type="scientific">Phlyctema vagabunda</name>
    <dbReference type="NCBI Taxonomy" id="108571"/>
    <lineage>
        <taxon>Eukaryota</taxon>
        <taxon>Fungi</taxon>
        <taxon>Dikarya</taxon>
        <taxon>Ascomycota</taxon>
        <taxon>Pezizomycotina</taxon>
        <taxon>Leotiomycetes</taxon>
        <taxon>Helotiales</taxon>
        <taxon>Dermateaceae</taxon>
        <taxon>Phlyctema</taxon>
    </lineage>
</organism>
<comment type="caution">
    <text evidence="4">The sequence shown here is derived from an EMBL/GenBank/DDBJ whole genome shotgun (WGS) entry which is preliminary data.</text>
</comment>
<feature type="compositionally biased region" description="Basic and acidic residues" evidence="2">
    <location>
        <begin position="642"/>
        <end position="651"/>
    </location>
</feature>
<evidence type="ECO:0000256" key="2">
    <source>
        <dbReference type="SAM" id="MobiDB-lite"/>
    </source>
</evidence>
<gene>
    <name evidence="4" type="ORF">PVAG01_06198</name>
</gene>
<proteinExistence type="predicted"/>
<dbReference type="PANTHER" id="PTHR48081:SF19">
    <property type="entry name" value="AB HYDROLASE SUPERFAMILY PROTEIN C4A8.06C"/>
    <property type="match status" value="1"/>
</dbReference>
<dbReference type="Pfam" id="PF07859">
    <property type="entry name" value="Abhydrolase_3"/>
    <property type="match status" value="2"/>
</dbReference>
<accession>A0ABR4PFF0</accession>
<dbReference type="EMBL" id="JBFCZG010000005">
    <property type="protein sequence ID" value="KAL3422042.1"/>
    <property type="molecule type" value="Genomic_DNA"/>
</dbReference>
<name>A0ABR4PFF0_9HELO</name>
<evidence type="ECO:0000259" key="3">
    <source>
        <dbReference type="Pfam" id="PF07859"/>
    </source>
</evidence>
<dbReference type="PANTHER" id="PTHR48081">
    <property type="entry name" value="AB HYDROLASE SUPERFAMILY PROTEIN C4A8.06C"/>
    <property type="match status" value="1"/>
</dbReference>
<feature type="compositionally biased region" description="Low complexity" evidence="2">
    <location>
        <begin position="684"/>
        <end position="693"/>
    </location>
</feature>
<feature type="domain" description="Alpha/beta hydrolase fold-3" evidence="3">
    <location>
        <begin position="147"/>
        <end position="260"/>
    </location>
</feature>
<feature type="compositionally biased region" description="Basic and acidic residues" evidence="2">
    <location>
        <begin position="855"/>
        <end position="869"/>
    </location>
</feature>
<reference evidence="4 5" key="1">
    <citation type="submission" date="2024-06" db="EMBL/GenBank/DDBJ databases">
        <title>Complete genome of Phlyctema vagabunda strain 19-DSS-EL-015.</title>
        <authorList>
            <person name="Fiorenzani C."/>
        </authorList>
    </citation>
    <scope>NUCLEOTIDE SEQUENCE [LARGE SCALE GENOMIC DNA]</scope>
    <source>
        <strain evidence="4 5">19-DSS-EL-015</strain>
    </source>
</reference>
<feature type="region of interest" description="Disordered" evidence="2">
    <location>
        <begin position="510"/>
        <end position="547"/>
    </location>
</feature>
<feature type="compositionally biased region" description="Basic and acidic residues" evidence="2">
    <location>
        <begin position="665"/>
        <end position="682"/>
    </location>
</feature>
<feature type="compositionally biased region" description="Basic and acidic residues" evidence="2">
    <location>
        <begin position="694"/>
        <end position="719"/>
    </location>
</feature>
<dbReference type="InterPro" id="IPR013094">
    <property type="entry name" value="AB_hydrolase_3"/>
</dbReference>
<dbReference type="InterPro" id="IPR050300">
    <property type="entry name" value="GDXG_lipolytic_enzyme"/>
</dbReference>
<evidence type="ECO:0000256" key="1">
    <source>
        <dbReference type="ARBA" id="ARBA00022801"/>
    </source>
</evidence>
<sequence>MVFNTASVGTAVTPAVISTFISHYLNRKPLANKPTAHISYDEGIHLIRQFLAYASHHSVEDVQRFTSQWVPHPHWVKVDEVTIPSEHIDKAATAIQEQLGHHGIQKVGGKTWWQWRRPDSVLKAEWIEMKSDYQERKKNNDGGKRIMLYVHGGAYFFGSVDEHRYQLQRHARKLKARVFAPRYRLAPQFPFPCGLHDCLAAYMYLLTVQDPTTIIIAGDSAGGGMVMSMLVCMRDRGIPLPAGAILISPWVDLTHSFPSVAADNPLDYIPPHGFHQRPSPSWPPPNADDMLAMEEEVVKKLVGKDHSPRETEADAIQGFHVDHNPAEGLHNDTAATATVSNDGTGPVANTIPGPGHDISIMLDGNLVEIKDQIQMYATNQLVTHPLVSPILQPSLGGLPPLLILVGGGEMLRDEQIYLAHKAANPSKYPPGDAFLDESPFDHNRDQVKRWKPTDVQLQVWDDLCHVAPTLSFTRPAKYMYRSIAQFGAWALARAQNTEIEILDDDDVSVISRSSSESDDQGEQSEKELEGKTATGRIGKAGDSLPPFKNHMIRQRVDRHGDVYPLEPASELPACTMSNSEIGVIKEGPVRKWMKAKKEWDTKYASSKRRVQKKRAKEMANGYLAFGDGEVPPPSALAGRRKTGVDLKEDKKKKSMGMSIWSLWNSKHDEKTMDREQEADKAPETSTATSADGAGARDLDDTKTKKGKQLDAGHKPDHSRSRSRRRTVTDENQTGYSSDVDENTSAADLLAIKKEKGEALGPEDGQLTPDFVREGSIPHILVKQPSLDEEYDLKRPKAGGIAFPFTLKQEAASASMTTLTSAVGVPPTDDVRISGVMESGVQRNSTDIRAVNSTEGGKESLQKSSQEAEKVVEAGELVSAARPPLETFETAREDLPTSSRS</sequence>
<dbReference type="SUPFAM" id="SSF53474">
    <property type="entry name" value="alpha/beta-Hydrolases"/>
    <property type="match status" value="1"/>
</dbReference>
<dbReference type="Gene3D" id="3.40.50.1820">
    <property type="entry name" value="alpha/beta hydrolase"/>
    <property type="match status" value="1"/>
</dbReference>
<feature type="region of interest" description="Disordered" evidence="2">
    <location>
        <begin position="847"/>
        <end position="869"/>
    </location>
</feature>
<dbReference type="GO" id="GO:0016787">
    <property type="term" value="F:hydrolase activity"/>
    <property type="evidence" value="ECO:0007669"/>
    <property type="project" value="UniProtKB-KW"/>
</dbReference>
<dbReference type="InterPro" id="IPR029058">
    <property type="entry name" value="AB_hydrolase_fold"/>
</dbReference>
<protein>
    <submittedName>
        <fullName evidence="4">AB hydrolase superfamily protein C4A8.06c</fullName>
    </submittedName>
</protein>
<feature type="domain" description="Alpha/beta hydrolase fold-3" evidence="3">
    <location>
        <begin position="373"/>
        <end position="423"/>
    </location>
</feature>
<keyword evidence="5" id="KW-1185">Reference proteome</keyword>
<evidence type="ECO:0000313" key="4">
    <source>
        <dbReference type="EMBL" id="KAL3422042.1"/>
    </source>
</evidence>
<feature type="region of interest" description="Disordered" evidence="2">
    <location>
        <begin position="623"/>
        <end position="744"/>
    </location>
</feature>
<keyword evidence="1 4" id="KW-0378">Hydrolase</keyword>
<dbReference type="Proteomes" id="UP001629113">
    <property type="component" value="Unassembled WGS sequence"/>
</dbReference>
<evidence type="ECO:0000313" key="5">
    <source>
        <dbReference type="Proteomes" id="UP001629113"/>
    </source>
</evidence>